<keyword evidence="1" id="KW-0694">RNA-binding</keyword>
<evidence type="ECO:0000256" key="1">
    <source>
        <dbReference type="PROSITE-ProRule" id="PRU00182"/>
    </source>
</evidence>
<dbReference type="AlphaFoldDB" id="K1XWF1"/>
<gene>
    <name evidence="2" type="ORF">ACD_78C00461G0002</name>
</gene>
<evidence type="ECO:0000313" key="2">
    <source>
        <dbReference type="EMBL" id="EKD29266.1"/>
    </source>
</evidence>
<reference evidence="2" key="1">
    <citation type="journal article" date="2012" name="Science">
        <title>Fermentation, hydrogen, and sulfur metabolism in multiple uncultivated bacterial phyla.</title>
        <authorList>
            <person name="Wrighton K.C."/>
            <person name="Thomas B.C."/>
            <person name="Sharon I."/>
            <person name="Miller C.S."/>
            <person name="Castelle C.J."/>
            <person name="VerBerkmoes N.C."/>
            <person name="Wilkins M.J."/>
            <person name="Hettich R.L."/>
            <person name="Lipton M.S."/>
            <person name="Williams K.H."/>
            <person name="Long P.E."/>
            <person name="Banfield J.F."/>
        </authorList>
    </citation>
    <scope>NUCLEOTIDE SEQUENCE [LARGE SCALE GENOMIC DNA]</scope>
</reference>
<dbReference type="CDD" id="cd00165">
    <property type="entry name" value="S4"/>
    <property type="match status" value="1"/>
</dbReference>
<name>K1XWF1_9BACT</name>
<dbReference type="Pfam" id="PF13275">
    <property type="entry name" value="S4_2"/>
    <property type="match status" value="1"/>
</dbReference>
<dbReference type="GO" id="GO:0003723">
    <property type="term" value="F:RNA binding"/>
    <property type="evidence" value="ECO:0007669"/>
    <property type="project" value="UniProtKB-KW"/>
</dbReference>
<organism evidence="2">
    <name type="scientific">uncultured bacterium</name>
    <name type="common">gcode 4</name>
    <dbReference type="NCBI Taxonomy" id="1234023"/>
    <lineage>
        <taxon>Bacteria</taxon>
        <taxon>environmental samples</taxon>
    </lineage>
</organism>
<dbReference type="InterPro" id="IPR036986">
    <property type="entry name" value="S4_RNA-bd_sf"/>
</dbReference>
<protein>
    <submittedName>
        <fullName evidence="2">Uncharacterized protein</fullName>
    </submittedName>
</protein>
<dbReference type="PROSITE" id="PS50889">
    <property type="entry name" value="S4"/>
    <property type="match status" value="1"/>
</dbReference>
<sequence>MKTFTLNTEYIEMNKLMKLLNLTETGGQAKIAISQGLVSVNGVTELQLRKKLRKGDKVDFDGVEVEIV</sequence>
<dbReference type="SUPFAM" id="SSF55174">
    <property type="entry name" value="Alpha-L RNA-binding motif"/>
    <property type="match status" value="1"/>
</dbReference>
<accession>K1XWF1</accession>
<dbReference type="EMBL" id="AMFJ01034461">
    <property type="protein sequence ID" value="EKD29266.1"/>
    <property type="molecule type" value="Genomic_DNA"/>
</dbReference>
<proteinExistence type="predicted"/>
<comment type="caution">
    <text evidence="2">The sequence shown here is derived from an EMBL/GenBank/DDBJ whole genome shotgun (WGS) entry which is preliminary data.</text>
</comment>
<dbReference type="Gene3D" id="3.10.290.10">
    <property type="entry name" value="RNA-binding S4 domain"/>
    <property type="match status" value="1"/>
</dbReference>